<dbReference type="PANTHER" id="PTHR43765:SF2">
    <property type="entry name" value="2-DEHYDROPANTOATE 2-REDUCTASE"/>
    <property type="match status" value="1"/>
</dbReference>
<dbReference type="SUPFAM" id="SSF51735">
    <property type="entry name" value="NAD(P)-binding Rossmann-fold domains"/>
    <property type="match status" value="1"/>
</dbReference>
<comment type="similarity">
    <text evidence="1">Belongs to the ketopantoate reductase family.</text>
</comment>
<accession>A0A317WWQ3</accession>
<dbReference type="SUPFAM" id="SSF48179">
    <property type="entry name" value="6-phosphogluconate dehydrogenase C-terminal domain-like"/>
    <property type="match status" value="1"/>
</dbReference>
<dbReference type="Gene3D" id="3.40.50.720">
    <property type="entry name" value="NAD(P)-binding Rossmann-like Domain"/>
    <property type="match status" value="1"/>
</dbReference>
<dbReference type="InterPro" id="IPR013332">
    <property type="entry name" value="KPR_N"/>
</dbReference>
<evidence type="ECO:0000256" key="6">
    <source>
        <dbReference type="SAM" id="MobiDB-lite"/>
    </source>
</evidence>
<dbReference type="InterPro" id="IPR013752">
    <property type="entry name" value="KPA_reductase"/>
</dbReference>
<keyword evidence="3" id="KW-0521">NADP</keyword>
<dbReference type="InterPro" id="IPR003710">
    <property type="entry name" value="ApbA"/>
</dbReference>
<evidence type="ECO:0000256" key="3">
    <source>
        <dbReference type="ARBA" id="ARBA00022857"/>
    </source>
</evidence>
<dbReference type="AlphaFoldDB" id="A0A317WWQ3"/>
<organism evidence="9 10">
    <name type="scientific">Aspergillus heteromorphus CBS 117.55</name>
    <dbReference type="NCBI Taxonomy" id="1448321"/>
    <lineage>
        <taxon>Eukaryota</taxon>
        <taxon>Fungi</taxon>
        <taxon>Dikarya</taxon>
        <taxon>Ascomycota</taxon>
        <taxon>Pezizomycotina</taxon>
        <taxon>Eurotiomycetes</taxon>
        <taxon>Eurotiomycetidae</taxon>
        <taxon>Eurotiales</taxon>
        <taxon>Aspergillaceae</taxon>
        <taxon>Aspergillus</taxon>
        <taxon>Aspergillus subgen. Circumdati</taxon>
    </lineage>
</organism>
<dbReference type="InterPro" id="IPR050838">
    <property type="entry name" value="Ketopantoate_reductase"/>
</dbReference>
<sequence>MSSDHPPTSQSHIHIHILGLGSIGCFVAHALRSLPSPPRVTLLLHREGLHQDLAARDGKLSLQIREDGPVHETSGYDWELLPQQQQQQQQKSLTTDPPIHCLIVTVKASAMIAALHPIKHRLGKASTICLFQNGMGQIEALDEEIFPDPATRPAYMFGIVRHGVYLAAPFHGILAGLDGTITIGEVERSLPTNPNPNPNPNPAAPSTTPSPSTTHLSTTLLTASLLNGTLLPWSALLPIQLHKLAANCVLNPLTALLDVRNGAILQNPSVWPLQRQLVEEISAVFLRLPELAHLGAEARTELFSVRAIEDAVRGTVEKTAANSSSMREDVRRGRETEIRFINGLLFSLALTGLGLADKTCTPSFDYCSDQLLNSKGFTTSDLNTALQGTGYENEDLKNILFHCTNPGAVGHAKLCANGCKDSAQEGSHGCDG</sequence>
<evidence type="ECO:0000313" key="10">
    <source>
        <dbReference type="Proteomes" id="UP000247233"/>
    </source>
</evidence>
<feature type="compositionally biased region" description="Pro residues" evidence="6">
    <location>
        <begin position="193"/>
        <end position="203"/>
    </location>
</feature>
<feature type="compositionally biased region" description="Low complexity" evidence="6">
    <location>
        <begin position="204"/>
        <end position="215"/>
    </location>
</feature>
<dbReference type="OrthoDB" id="4440815at2759"/>
<dbReference type="GO" id="GO:0015940">
    <property type="term" value="P:pantothenate biosynthetic process"/>
    <property type="evidence" value="ECO:0007669"/>
    <property type="project" value="InterPro"/>
</dbReference>
<dbReference type="STRING" id="1448321.A0A317WWQ3"/>
<reference evidence="9 10" key="1">
    <citation type="submission" date="2016-12" db="EMBL/GenBank/DDBJ databases">
        <title>The genomes of Aspergillus section Nigri reveals drivers in fungal speciation.</title>
        <authorList>
            <consortium name="DOE Joint Genome Institute"/>
            <person name="Vesth T.C."/>
            <person name="Nybo J."/>
            <person name="Theobald S."/>
            <person name="Brandl J."/>
            <person name="Frisvad J.C."/>
            <person name="Nielsen K.F."/>
            <person name="Lyhne E.K."/>
            <person name="Kogle M.E."/>
            <person name="Kuo A."/>
            <person name="Riley R."/>
            <person name="Clum A."/>
            <person name="Nolan M."/>
            <person name="Lipzen A."/>
            <person name="Salamov A."/>
            <person name="Henrissat B."/>
            <person name="Wiebenga A."/>
            <person name="De Vries R.P."/>
            <person name="Grigoriev I.V."/>
            <person name="Mortensen U.H."/>
            <person name="Andersen M.R."/>
            <person name="Baker S.E."/>
        </authorList>
    </citation>
    <scope>NUCLEOTIDE SEQUENCE [LARGE SCALE GENOMIC DNA]</scope>
    <source>
        <strain evidence="9 10">CBS 117.55</strain>
    </source>
</reference>
<name>A0A317WWQ3_9EURO</name>
<dbReference type="Gene3D" id="1.10.1040.10">
    <property type="entry name" value="N-(1-d-carboxylethyl)-l-norvaline Dehydrogenase, domain 2"/>
    <property type="match status" value="1"/>
</dbReference>
<dbReference type="NCBIfam" id="TIGR00745">
    <property type="entry name" value="apbA_panE"/>
    <property type="match status" value="1"/>
</dbReference>
<dbReference type="InterPro" id="IPR008927">
    <property type="entry name" value="6-PGluconate_DH-like_C_sf"/>
</dbReference>
<dbReference type="VEuPathDB" id="FungiDB:BO70DRAFT_426196"/>
<dbReference type="PANTHER" id="PTHR43765">
    <property type="entry name" value="2-DEHYDROPANTOATE 2-REDUCTASE-RELATED"/>
    <property type="match status" value="1"/>
</dbReference>
<dbReference type="InterPro" id="IPR013328">
    <property type="entry name" value="6PGD_dom2"/>
</dbReference>
<dbReference type="InterPro" id="IPR036291">
    <property type="entry name" value="NAD(P)-bd_dom_sf"/>
</dbReference>
<evidence type="ECO:0000256" key="4">
    <source>
        <dbReference type="ARBA" id="ARBA00023002"/>
    </source>
</evidence>
<gene>
    <name evidence="9" type="ORF">BO70DRAFT_426196</name>
</gene>
<dbReference type="Proteomes" id="UP000247233">
    <property type="component" value="Unassembled WGS sequence"/>
</dbReference>
<evidence type="ECO:0000256" key="1">
    <source>
        <dbReference type="ARBA" id="ARBA00007870"/>
    </source>
</evidence>
<evidence type="ECO:0000259" key="7">
    <source>
        <dbReference type="Pfam" id="PF02558"/>
    </source>
</evidence>
<evidence type="ECO:0000256" key="2">
    <source>
        <dbReference type="ARBA" id="ARBA00013014"/>
    </source>
</evidence>
<dbReference type="GO" id="GO:0050661">
    <property type="term" value="F:NADP binding"/>
    <property type="evidence" value="ECO:0007669"/>
    <property type="project" value="TreeGrafter"/>
</dbReference>
<dbReference type="GeneID" id="37069996"/>
<comment type="caution">
    <text evidence="9">The sequence shown here is derived from an EMBL/GenBank/DDBJ whole genome shotgun (WGS) entry which is preliminary data.</text>
</comment>
<evidence type="ECO:0000259" key="8">
    <source>
        <dbReference type="Pfam" id="PF08546"/>
    </source>
</evidence>
<feature type="domain" description="Ketopantoate reductase C-terminal" evidence="8">
    <location>
        <begin position="238"/>
        <end position="349"/>
    </location>
</feature>
<proteinExistence type="inferred from homology"/>
<protein>
    <recommendedName>
        <fullName evidence="2">2-dehydropantoate 2-reductase</fullName>
        <ecNumber evidence="2">1.1.1.169</ecNumber>
    </recommendedName>
    <alternativeName>
        <fullName evidence="5">Ketopantoate reductase</fullName>
    </alternativeName>
</protein>
<feature type="domain" description="Ketopantoate reductase N-terminal" evidence="7">
    <location>
        <begin position="15"/>
        <end position="187"/>
    </location>
</feature>
<dbReference type="RefSeq" id="XP_025402573.1">
    <property type="nucleotide sequence ID" value="XM_025547759.1"/>
</dbReference>
<dbReference type="GO" id="GO:0008677">
    <property type="term" value="F:2-dehydropantoate 2-reductase activity"/>
    <property type="evidence" value="ECO:0007669"/>
    <property type="project" value="UniProtKB-EC"/>
</dbReference>
<dbReference type="Pfam" id="PF08546">
    <property type="entry name" value="ApbA_C"/>
    <property type="match status" value="1"/>
</dbReference>
<dbReference type="EMBL" id="MSFL01000003">
    <property type="protein sequence ID" value="PWY89742.1"/>
    <property type="molecule type" value="Genomic_DNA"/>
</dbReference>
<keyword evidence="10" id="KW-1185">Reference proteome</keyword>
<evidence type="ECO:0000256" key="5">
    <source>
        <dbReference type="ARBA" id="ARBA00032024"/>
    </source>
</evidence>
<dbReference type="Pfam" id="PF02558">
    <property type="entry name" value="ApbA"/>
    <property type="match status" value="1"/>
</dbReference>
<evidence type="ECO:0000313" key="9">
    <source>
        <dbReference type="EMBL" id="PWY89742.1"/>
    </source>
</evidence>
<dbReference type="EC" id="1.1.1.169" evidence="2"/>
<keyword evidence="4" id="KW-0560">Oxidoreductase</keyword>
<feature type="region of interest" description="Disordered" evidence="6">
    <location>
        <begin position="187"/>
        <end position="215"/>
    </location>
</feature>
<dbReference type="GO" id="GO:0005739">
    <property type="term" value="C:mitochondrion"/>
    <property type="evidence" value="ECO:0007669"/>
    <property type="project" value="TreeGrafter"/>
</dbReference>